<gene>
    <name evidence="1" type="ORF">RsTaC01_1122</name>
</gene>
<dbReference type="Gene3D" id="3.30.2020.10">
    <property type="entry name" value="NE0471-like N-terminal domain"/>
    <property type="match status" value="1"/>
</dbReference>
<dbReference type="AlphaFoldDB" id="A0AA48I3N1"/>
<dbReference type="Pfam" id="PF10387">
    <property type="entry name" value="DUF2442"/>
    <property type="match status" value="1"/>
</dbReference>
<sequence>MSVYYNEKIKDYVVHVPGMVKVINVVPANNYELMLTFSTGEKKIYDMKPQLDDWYYEPLKNIGFFKTAHIGCGTVVWNENLDLCPEDLYDNSKLIANS</sequence>
<accession>A0AA48I3N1</accession>
<reference evidence="1" key="1">
    <citation type="journal article" date="2023" name="ISME J.">
        <title>Emergence of putative energy parasites within Clostridia revealed by genome analysis of a novel endosymbiotic clade.</title>
        <authorList>
            <person name="Takahashi K."/>
            <person name="Kuwahara H."/>
            <person name="Horikawa Y."/>
            <person name="Izawa K."/>
            <person name="Kato D."/>
            <person name="Inagaki T."/>
            <person name="Yuki M."/>
            <person name="Ohkuma M."/>
            <person name="Hongoh Y."/>
        </authorList>
    </citation>
    <scope>NUCLEOTIDE SEQUENCE</scope>
    <source>
        <strain evidence="1">RsTa-C01</strain>
    </source>
</reference>
<dbReference type="SUPFAM" id="SSF143880">
    <property type="entry name" value="NE0471 N-terminal domain-like"/>
    <property type="match status" value="1"/>
</dbReference>
<name>A0AA48I3N1_9FIRM</name>
<dbReference type="KEGG" id="ptrh:RsTaC01_1122"/>
<evidence type="ECO:0000313" key="1">
    <source>
        <dbReference type="EMBL" id="BED93152.1"/>
    </source>
</evidence>
<dbReference type="EMBL" id="AP027925">
    <property type="protein sequence ID" value="BED93152.1"/>
    <property type="molecule type" value="Genomic_DNA"/>
</dbReference>
<organism evidence="1">
    <name type="scientific">Candidatus Paraimprobicoccus trichonymphae</name>
    <dbReference type="NCBI Taxonomy" id="3033793"/>
    <lineage>
        <taxon>Bacteria</taxon>
        <taxon>Bacillati</taxon>
        <taxon>Bacillota</taxon>
        <taxon>Clostridia</taxon>
        <taxon>Candidatus Paraimprobicoccus</taxon>
    </lineage>
</organism>
<dbReference type="Proteomes" id="UP001335720">
    <property type="component" value="Chromosome"/>
</dbReference>
<proteinExistence type="predicted"/>
<dbReference type="InterPro" id="IPR018841">
    <property type="entry name" value="DUF2442"/>
</dbReference>
<protein>
    <submittedName>
        <fullName evidence="1">DUF2442 domain-containing protein</fullName>
    </submittedName>
</protein>
<dbReference type="InterPro" id="IPR036782">
    <property type="entry name" value="NE0471-like_N"/>
</dbReference>